<feature type="region of interest" description="Disordered" evidence="1">
    <location>
        <begin position="1"/>
        <end position="23"/>
    </location>
</feature>
<reference evidence="2 3" key="1">
    <citation type="submission" date="2016-11" db="EMBL/GenBank/DDBJ databases">
        <authorList>
            <person name="Jaros S."/>
            <person name="Januszkiewicz K."/>
            <person name="Wedrychowicz H."/>
        </authorList>
    </citation>
    <scope>NUCLEOTIDE SEQUENCE [LARGE SCALE GENOMIC DNA]</scope>
    <source>
        <strain evidence="2 3">CECT 7868</strain>
    </source>
</reference>
<name>A0A1M6DLQ9_9VIBR</name>
<dbReference type="EMBL" id="FQXZ01000046">
    <property type="protein sequence ID" value="SHI73928.1"/>
    <property type="molecule type" value="Genomic_DNA"/>
</dbReference>
<sequence length="69" mass="7932">MASHHHPVVFTGITDDSRTSGDHTGSMSRVCIIEEKSRKFNSLFLYLICLLTELLIEMCFDKFTYFALN</sequence>
<evidence type="ECO:0000313" key="3">
    <source>
        <dbReference type="Proteomes" id="UP000184608"/>
    </source>
</evidence>
<protein>
    <submittedName>
        <fullName evidence="2">Uncharacterized protein</fullName>
    </submittedName>
</protein>
<accession>A0A1M6DLQ9</accession>
<evidence type="ECO:0000313" key="2">
    <source>
        <dbReference type="EMBL" id="SHI73928.1"/>
    </source>
</evidence>
<evidence type="ECO:0000256" key="1">
    <source>
        <dbReference type="SAM" id="MobiDB-lite"/>
    </source>
</evidence>
<keyword evidence="3" id="KW-1185">Reference proteome</keyword>
<organism evidence="2 3">
    <name type="scientific">Vibrio aerogenes CECT 7868</name>
    <dbReference type="NCBI Taxonomy" id="1216006"/>
    <lineage>
        <taxon>Bacteria</taxon>
        <taxon>Pseudomonadati</taxon>
        <taxon>Pseudomonadota</taxon>
        <taxon>Gammaproteobacteria</taxon>
        <taxon>Vibrionales</taxon>
        <taxon>Vibrionaceae</taxon>
        <taxon>Vibrio</taxon>
    </lineage>
</organism>
<gene>
    <name evidence="2" type="ORF">VA7868_04261</name>
</gene>
<proteinExistence type="predicted"/>
<dbReference type="AlphaFoldDB" id="A0A1M6DLQ9"/>
<dbReference type="Proteomes" id="UP000184608">
    <property type="component" value="Unassembled WGS sequence"/>
</dbReference>